<dbReference type="EMBL" id="GL770581">
    <property type="protein sequence ID" value="EFZ10142.1"/>
    <property type="molecule type" value="Genomic_DNA"/>
</dbReference>
<proteinExistence type="predicted"/>
<protein>
    <submittedName>
        <fullName evidence="1">Uncharacterized protein</fullName>
    </submittedName>
</protein>
<organism>
    <name type="scientific">Solenopsis invicta</name>
    <name type="common">Red imported fire ant</name>
    <name type="synonym">Solenopsis wagneri</name>
    <dbReference type="NCBI Taxonomy" id="13686"/>
    <lineage>
        <taxon>Eukaryota</taxon>
        <taxon>Metazoa</taxon>
        <taxon>Ecdysozoa</taxon>
        <taxon>Arthropoda</taxon>
        <taxon>Hexapoda</taxon>
        <taxon>Insecta</taxon>
        <taxon>Pterygota</taxon>
        <taxon>Neoptera</taxon>
        <taxon>Endopterygota</taxon>
        <taxon>Hymenoptera</taxon>
        <taxon>Apocrita</taxon>
        <taxon>Aculeata</taxon>
        <taxon>Formicoidea</taxon>
        <taxon>Formicidae</taxon>
        <taxon>Myrmicinae</taxon>
        <taxon>Solenopsis</taxon>
    </lineage>
</organism>
<dbReference type="OMA" id="MYRCECI"/>
<reference evidence="1" key="1">
    <citation type="journal article" date="2011" name="Proc. Natl. Acad. Sci. U.S.A.">
        <title>The genome of the fire ant Solenopsis invicta.</title>
        <authorList>
            <person name="Wurm Y."/>
            <person name="Wang J."/>
            <person name="Riba-Grognuz O."/>
            <person name="Corona M."/>
            <person name="Nygaard S."/>
            <person name="Hunt B.G."/>
            <person name="Ingram K.K."/>
            <person name="Falquet L."/>
            <person name="Nipitwattanaphon M."/>
            <person name="Gotzek D."/>
            <person name="Dijkstra M.B."/>
            <person name="Oettler J."/>
            <person name="Comtesse F."/>
            <person name="Shih C.J."/>
            <person name="Wu W.J."/>
            <person name="Yang C.C."/>
            <person name="Thomas J."/>
            <person name="Beaudoing E."/>
            <person name="Pradervand S."/>
            <person name="Flegel V."/>
            <person name="Cook E.D."/>
            <person name="Fabbretti R."/>
            <person name="Stockinger H."/>
            <person name="Long L."/>
            <person name="Farmerie W.G."/>
            <person name="Oakey J."/>
            <person name="Boomsma J.J."/>
            <person name="Pamilo P."/>
            <person name="Yi S.V."/>
            <person name="Heinze J."/>
            <person name="Goodisman M.A."/>
            <person name="Farinelli L."/>
            <person name="Harshman K."/>
            <person name="Hulo N."/>
            <person name="Cerutti L."/>
            <person name="Xenarios I."/>
            <person name="Shoemaker D."/>
            <person name="Keller L."/>
        </authorList>
    </citation>
    <scope>NUCLEOTIDE SEQUENCE [LARGE SCALE GENOMIC DNA]</scope>
</reference>
<dbReference type="AlphaFoldDB" id="E9JAL3"/>
<dbReference type="OrthoDB" id="6611808at2759"/>
<accession>E9JAL3</accession>
<sequence>MPCDGKNPNCDRRRELLARLKCLISSMDRKKPCEWDEPSSPPVVCCPAELSLRTLPLCKSLKPCKYFDFRASIMYRCECIKRNGLQDRCMMWDCMGRPECMTKLYPICEPGRAALLKLTDLGDVEIALRKFYCTDQAREAALAAYCRLVYDKAYQVQRQNLPCNKNEKIKTLCVSTMSPAENDMVNVNNYSSDCDDSSSLYRFCIPSSPYIPKSCNVCDLSYN</sequence>
<gene>
    <name evidence="1" type="ORF">SINV_04953</name>
</gene>
<dbReference type="KEGG" id="soc:105204496"/>
<feature type="non-terminal residue" evidence="1">
    <location>
        <position position="223"/>
    </location>
</feature>
<evidence type="ECO:0000313" key="1">
    <source>
        <dbReference type="EMBL" id="EFZ10142.1"/>
    </source>
</evidence>
<dbReference type="HOGENOM" id="CLU_1241508_0_0_1"/>
<name>E9JAL3_SOLIN</name>